<reference evidence="2 3" key="1">
    <citation type="journal article" date="2015" name="Biotechnol. Bioeng.">
        <title>Genome sequence and phenotypic characterization of Caulobacter segnis.</title>
        <authorList>
            <person name="Patel S."/>
            <person name="Fletcher B."/>
            <person name="Scott D.C."/>
            <person name="Ely B."/>
        </authorList>
    </citation>
    <scope>NUCLEOTIDE SEQUENCE [LARGE SCALE GENOMIC DNA]</scope>
    <source>
        <strain evidence="2 3">TK0059</strain>
    </source>
</reference>
<protein>
    <recommendedName>
        <fullName evidence="4">Lipoprotein</fullName>
    </recommendedName>
</protein>
<proteinExistence type="predicted"/>
<organism evidence="2 3">
    <name type="scientific">Caulobacter segnis</name>
    <dbReference type="NCBI Taxonomy" id="88688"/>
    <lineage>
        <taxon>Bacteria</taxon>
        <taxon>Pseudomonadati</taxon>
        <taxon>Pseudomonadota</taxon>
        <taxon>Alphaproteobacteria</taxon>
        <taxon>Caulobacterales</taxon>
        <taxon>Caulobacteraceae</taxon>
        <taxon>Caulobacter</taxon>
    </lineage>
</organism>
<evidence type="ECO:0000256" key="1">
    <source>
        <dbReference type="SAM" id="SignalP"/>
    </source>
</evidence>
<sequence>MIAFVALALLSSGSPSLPAAARSYVRDVLKVETYQAAQADLNGDHRPEIFVYATGRETCGSGGCNLYVLSPRKGRYQIVLRASVTQLPVRRLASATRGWRDIGVFVSGGGAQPHEARLRFNGKRYPGNPTMAPASGNPRGEVLIGDTP</sequence>
<dbReference type="EMBL" id="CP027850">
    <property type="protein sequence ID" value="AVQ01439.1"/>
    <property type="molecule type" value="Genomic_DNA"/>
</dbReference>
<evidence type="ECO:0008006" key="4">
    <source>
        <dbReference type="Google" id="ProtNLM"/>
    </source>
</evidence>
<keyword evidence="3" id="KW-1185">Reference proteome</keyword>
<keyword evidence="1" id="KW-0732">Signal</keyword>
<dbReference type="RefSeq" id="WP_013078328.1">
    <property type="nucleotide sequence ID" value="NZ_CP027850.1"/>
</dbReference>
<evidence type="ECO:0000313" key="2">
    <source>
        <dbReference type="EMBL" id="AVQ01439.1"/>
    </source>
</evidence>
<feature type="chain" id="PRO_5047355211" description="Lipoprotein" evidence="1">
    <location>
        <begin position="22"/>
        <end position="148"/>
    </location>
</feature>
<feature type="signal peptide" evidence="1">
    <location>
        <begin position="1"/>
        <end position="21"/>
    </location>
</feature>
<name>A0ABM6TE79_9CAUL</name>
<dbReference type="Proteomes" id="UP000240527">
    <property type="component" value="Chromosome"/>
</dbReference>
<gene>
    <name evidence="2" type="ORF">B7G68_05985</name>
</gene>
<accession>A0ABM6TE79</accession>
<evidence type="ECO:0000313" key="3">
    <source>
        <dbReference type="Proteomes" id="UP000240527"/>
    </source>
</evidence>